<dbReference type="PROSITE" id="PS51450">
    <property type="entry name" value="LRR"/>
    <property type="match status" value="2"/>
</dbReference>
<protein>
    <submittedName>
        <fullName evidence="4">Uncharacterized protein</fullName>
    </submittedName>
</protein>
<accession>A0A834IL55</accession>
<dbReference type="Proteomes" id="UP000625711">
    <property type="component" value="Unassembled WGS sequence"/>
</dbReference>
<dbReference type="InterPro" id="IPR001611">
    <property type="entry name" value="Leu-rich_rpt"/>
</dbReference>
<sequence length="254" mass="29828">MWWQKKLLISFFIIATNASFFYGEPCSPRNTAYLYINTWNIPDDATRCVDITGYRDHSRKDFHHAFFKLVAEANTLYGDHMNLTIFPVTLVHLLPLVETVDFSGNLIKKIPPRANIWAPRLAKLLLRENLLQMTKKRPFIQSDTLQTLMLSNNKITKIYPITFTKLPALEVLYLDGNNIKNIYPTTFLPLKILKYLHLGDNAIEKFPPKEKMPPKLMQYIQKKQRILNPKMIQQKTNITQDSLRRNRRRNLKVL</sequence>
<name>A0A834IL55_RHYFE</name>
<dbReference type="Pfam" id="PF13855">
    <property type="entry name" value="LRR_8"/>
    <property type="match status" value="1"/>
</dbReference>
<dbReference type="SMART" id="SM00369">
    <property type="entry name" value="LRR_TYP"/>
    <property type="match status" value="4"/>
</dbReference>
<proteinExistence type="predicted"/>
<feature type="chain" id="PRO_5032608447" evidence="3">
    <location>
        <begin position="19"/>
        <end position="254"/>
    </location>
</feature>
<dbReference type="EMBL" id="JAACXV010000342">
    <property type="protein sequence ID" value="KAF7279730.1"/>
    <property type="molecule type" value="Genomic_DNA"/>
</dbReference>
<dbReference type="OrthoDB" id="676979at2759"/>
<keyword evidence="3" id="KW-0732">Signal</keyword>
<dbReference type="PANTHER" id="PTHR45712">
    <property type="entry name" value="AGAP008170-PA"/>
    <property type="match status" value="1"/>
</dbReference>
<dbReference type="PANTHER" id="PTHR45712:SF22">
    <property type="entry name" value="INSULIN-LIKE GROWTH FACTOR-BINDING PROTEIN COMPLEX ACID LABILE SUBUNIT"/>
    <property type="match status" value="1"/>
</dbReference>
<organism evidence="4 5">
    <name type="scientific">Rhynchophorus ferrugineus</name>
    <name type="common">Red palm weevil</name>
    <name type="synonym">Curculio ferrugineus</name>
    <dbReference type="NCBI Taxonomy" id="354439"/>
    <lineage>
        <taxon>Eukaryota</taxon>
        <taxon>Metazoa</taxon>
        <taxon>Ecdysozoa</taxon>
        <taxon>Arthropoda</taxon>
        <taxon>Hexapoda</taxon>
        <taxon>Insecta</taxon>
        <taxon>Pterygota</taxon>
        <taxon>Neoptera</taxon>
        <taxon>Endopterygota</taxon>
        <taxon>Coleoptera</taxon>
        <taxon>Polyphaga</taxon>
        <taxon>Cucujiformia</taxon>
        <taxon>Curculionidae</taxon>
        <taxon>Dryophthorinae</taxon>
        <taxon>Rhynchophorus</taxon>
    </lineage>
</organism>
<evidence type="ECO:0000256" key="2">
    <source>
        <dbReference type="ARBA" id="ARBA00022737"/>
    </source>
</evidence>
<gene>
    <name evidence="4" type="ORF">GWI33_006763</name>
</gene>
<keyword evidence="5" id="KW-1185">Reference proteome</keyword>
<keyword evidence="1" id="KW-0433">Leucine-rich repeat</keyword>
<evidence type="ECO:0000313" key="4">
    <source>
        <dbReference type="EMBL" id="KAF7279730.1"/>
    </source>
</evidence>
<keyword evidence="2" id="KW-0677">Repeat</keyword>
<evidence type="ECO:0000256" key="1">
    <source>
        <dbReference type="ARBA" id="ARBA00022614"/>
    </source>
</evidence>
<dbReference type="InterPro" id="IPR050333">
    <property type="entry name" value="SLRP"/>
</dbReference>
<evidence type="ECO:0000256" key="3">
    <source>
        <dbReference type="SAM" id="SignalP"/>
    </source>
</evidence>
<dbReference type="Gene3D" id="3.80.10.10">
    <property type="entry name" value="Ribonuclease Inhibitor"/>
    <property type="match status" value="1"/>
</dbReference>
<comment type="caution">
    <text evidence="4">The sequence shown here is derived from an EMBL/GenBank/DDBJ whole genome shotgun (WGS) entry which is preliminary data.</text>
</comment>
<dbReference type="InterPro" id="IPR032675">
    <property type="entry name" value="LRR_dom_sf"/>
</dbReference>
<dbReference type="InterPro" id="IPR003591">
    <property type="entry name" value="Leu-rich_rpt_typical-subtyp"/>
</dbReference>
<dbReference type="SUPFAM" id="SSF52058">
    <property type="entry name" value="L domain-like"/>
    <property type="match status" value="1"/>
</dbReference>
<evidence type="ECO:0000313" key="5">
    <source>
        <dbReference type="Proteomes" id="UP000625711"/>
    </source>
</evidence>
<dbReference type="AlphaFoldDB" id="A0A834IL55"/>
<feature type="signal peptide" evidence="3">
    <location>
        <begin position="1"/>
        <end position="18"/>
    </location>
</feature>
<reference evidence="4" key="1">
    <citation type="submission" date="2020-08" db="EMBL/GenBank/DDBJ databases">
        <title>Genome sequencing and assembly of the red palm weevil Rhynchophorus ferrugineus.</title>
        <authorList>
            <person name="Dias G.B."/>
            <person name="Bergman C.M."/>
            <person name="Manee M."/>
        </authorList>
    </citation>
    <scope>NUCLEOTIDE SEQUENCE</scope>
    <source>
        <strain evidence="4">AA-2017</strain>
        <tissue evidence="4">Whole larva</tissue>
    </source>
</reference>